<feature type="domain" description="DUF112" evidence="2">
    <location>
        <begin position="3"/>
        <end position="97"/>
    </location>
</feature>
<keyword evidence="1" id="KW-1133">Transmembrane helix</keyword>
<evidence type="ECO:0000259" key="2">
    <source>
        <dbReference type="Pfam" id="PF01970"/>
    </source>
</evidence>
<dbReference type="InterPro" id="IPR002823">
    <property type="entry name" value="DUF112_TM"/>
</dbReference>
<feature type="non-terminal residue" evidence="3">
    <location>
        <position position="111"/>
    </location>
</feature>
<evidence type="ECO:0000256" key="1">
    <source>
        <dbReference type="SAM" id="Phobius"/>
    </source>
</evidence>
<gene>
    <name evidence="3" type="ORF">S12H4_58861</name>
</gene>
<evidence type="ECO:0000313" key="3">
    <source>
        <dbReference type="EMBL" id="GAJ21988.1"/>
    </source>
</evidence>
<keyword evidence="1" id="KW-0472">Membrane</keyword>
<proteinExistence type="predicted"/>
<accession>X1UWY5</accession>
<organism evidence="3">
    <name type="scientific">marine sediment metagenome</name>
    <dbReference type="NCBI Taxonomy" id="412755"/>
    <lineage>
        <taxon>unclassified sequences</taxon>
        <taxon>metagenomes</taxon>
        <taxon>ecological metagenomes</taxon>
    </lineage>
</organism>
<protein>
    <recommendedName>
        <fullName evidence="2">DUF112 domain-containing protein</fullName>
    </recommendedName>
</protein>
<dbReference type="AlphaFoldDB" id="X1UWY5"/>
<name>X1UWY5_9ZZZZ</name>
<feature type="transmembrane region" description="Helical" evidence="1">
    <location>
        <begin position="42"/>
        <end position="60"/>
    </location>
</feature>
<dbReference type="PANTHER" id="PTHR35342">
    <property type="entry name" value="TRICARBOXYLIC TRANSPORT PROTEIN"/>
    <property type="match status" value="1"/>
</dbReference>
<dbReference type="PANTHER" id="PTHR35342:SF5">
    <property type="entry name" value="TRICARBOXYLIC TRANSPORT PROTEIN"/>
    <property type="match status" value="1"/>
</dbReference>
<keyword evidence="1" id="KW-0812">Transmembrane</keyword>
<comment type="caution">
    <text evidence="3">The sequence shown here is derived from an EMBL/GenBank/DDBJ whole genome shotgun (WGS) entry which is preliminary data.</text>
</comment>
<reference evidence="3" key="1">
    <citation type="journal article" date="2014" name="Front. Microbiol.">
        <title>High frequency of phylogenetically diverse reductive dehalogenase-homologous genes in deep subseafloor sedimentary metagenomes.</title>
        <authorList>
            <person name="Kawai M."/>
            <person name="Futagami T."/>
            <person name="Toyoda A."/>
            <person name="Takaki Y."/>
            <person name="Nishi S."/>
            <person name="Hori S."/>
            <person name="Arai W."/>
            <person name="Tsubouchi T."/>
            <person name="Morono Y."/>
            <person name="Uchiyama I."/>
            <person name="Ito T."/>
            <person name="Fujiyama A."/>
            <person name="Inagaki F."/>
            <person name="Takami H."/>
        </authorList>
    </citation>
    <scope>NUCLEOTIDE SEQUENCE</scope>
    <source>
        <strain evidence="3">Expedition CK06-06</strain>
    </source>
</reference>
<sequence length="111" mass="12094">MRVAVPVARVALLFQTPDRFSLVLLAVVTVSVVTGGSITKGVVATTVGLMFATVGMDLMIPRARFHFGTAQLCQGIKLLPAIIGLFAISEVFKQIEVGWKKLDIVQKIRRR</sequence>
<dbReference type="EMBL" id="BARW01038326">
    <property type="protein sequence ID" value="GAJ21988.1"/>
    <property type="molecule type" value="Genomic_DNA"/>
</dbReference>
<dbReference type="Pfam" id="PF01970">
    <property type="entry name" value="TctA"/>
    <property type="match status" value="1"/>
</dbReference>